<dbReference type="GO" id="GO:0005739">
    <property type="term" value="C:mitochondrion"/>
    <property type="evidence" value="ECO:0007669"/>
    <property type="project" value="TreeGrafter"/>
</dbReference>
<accession>A0A2N9HZP2</accession>
<evidence type="ECO:0000256" key="1">
    <source>
        <dbReference type="ARBA" id="ARBA00022664"/>
    </source>
</evidence>
<gene>
    <name evidence="5" type="ORF">FSB_LOCUS45437</name>
</gene>
<dbReference type="GO" id="GO:0080156">
    <property type="term" value="P:mitochondrial mRNA modification"/>
    <property type="evidence" value="ECO:0007669"/>
    <property type="project" value="TreeGrafter"/>
</dbReference>
<proteinExistence type="predicted"/>
<feature type="compositionally biased region" description="Polar residues" evidence="3">
    <location>
        <begin position="461"/>
        <end position="473"/>
    </location>
</feature>
<dbReference type="AlphaFoldDB" id="A0A2N9HZP2"/>
<feature type="compositionally biased region" description="Gly residues" evidence="3">
    <location>
        <begin position="417"/>
        <end position="437"/>
    </location>
</feature>
<dbReference type="Pfam" id="PF21864">
    <property type="entry name" value="MORF_dom"/>
    <property type="match status" value="1"/>
</dbReference>
<keyword evidence="1" id="KW-0507">mRNA processing</keyword>
<sequence>MALYSLRLRRTLTSLSTLHRSLTAAPTFLPSTSTSTTTSISTPLFHFPTSTSFNLLAPSHPFRSTTIALYSARSTYNNNNDEIGPDTILFEGCDYNHWLIVMDFPKDNRPAPEEMVRTYEETCAKGLNISVEEAKLKMYACSTTTYVGFQAVMTEEESNKFQGLPGVIFVLPDSYIDPVNKEYGGDKYINGTIIPRPPPIQYGRQGRPRDRRGNQGQTMYNNQSRPSYDNQAAFQGDGRNRGAPQNYPPQQNYGPQGQGERRDPMPMNNRNYAPGGTEGYQSGRGESMAPSHHGNYNQGQGNNYPQEHRDFPQGNQSAYVPPGKGNFMEDNRNSGPPQGVPYGQGVDRNSGPPQGGPYGQGVDRNSGPPQGGPYGQGADRNYGPPQGGPYGQGADRNYGPPQGGPYGQGADRNYGPPQGGTGAVMGKGAVGYQGQGTDGAYRQGATSGYGQSYPGHGEGQKFSQGGEQRNWQGEQRPYAPMGQTGTDQVRHSPFE</sequence>
<reference evidence="5" key="1">
    <citation type="submission" date="2018-02" db="EMBL/GenBank/DDBJ databases">
        <authorList>
            <person name="Cohen D.B."/>
            <person name="Kent A.D."/>
        </authorList>
    </citation>
    <scope>NUCLEOTIDE SEQUENCE</scope>
</reference>
<dbReference type="GO" id="GO:0016554">
    <property type="term" value="P:cytidine to uridine editing"/>
    <property type="evidence" value="ECO:0007669"/>
    <property type="project" value="InterPro"/>
</dbReference>
<protein>
    <recommendedName>
        <fullName evidence="4">MORF/ORRM1/DAG-like MORF domain-containing protein</fullName>
    </recommendedName>
</protein>
<organism evidence="5">
    <name type="scientific">Fagus sylvatica</name>
    <name type="common">Beechnut</name>
    <dbReference type="NCBI Taxonomy" id="28930"/>
    <lineage>
        <taxon>Eukaryota</taxon>
        <taxon>Viridiplantae</taxon>
        <taxon>Streptophyta</taxon>
        <taxon>Embryophyta</taxon>
        <taxon>Tracheophyta</taxon>
        <taxon>Spermatophyta</taxon>
        <taxon>Magnoliopsida</taxon>
        <taxon>eudicotyledons</taxon>
        <taxon>Gunneridae</taxon>
        <taxon>Pentapetalae</taxon>
        <taxon>rosids</taxon>
        <taxon>fabids</taxon>
        <taxon>Fagales</taxon>
        <taxon>Fagaceae</taxon>
        <taxon>Fagus</taxon>
    </lineage>
</organism>
<dbReference type="EMBL" id="OIVN01004456">
    <property type="protein sequence ID" value="SPD17555.1"/>
    <property type="molecule type" value="Genomic_DNA"/>
</dbReference>
<feature type="compositionally biased region" description="Polar residues" evidence="3">
    <location>
        <begin position="214"/>
        <end position="233"/>
    </location>
</feature>
<name>A0A2N9HZP2_FAGSY</name>
<dbReference type="GO" id="GO:0006397">
    <property type="term" value="P:mRNA processing"/>
    <property type="evidence" value="ECO:0007669"/>
    <property type="project" value="UniProtKB-KW"/>
</dbReference>
<feature type="region of interest" description="Disordered" evidence="3">
    <location>
        <begin position="190"/>
        <end position="495"/>
    </location>
</feature>
<feature type="compositionally biased region" description="Low complexity" evidence="3">
    <location>
        <begin position="244"/>
        <end position="255"/>
    </location>
</feature>
<dbReference type="InterPro" id="IPR054059">
    <property type="entry name" value="MORF/ORRM1/DAG-like_MORF"/>
</dbReference>
<evidence type="ECO:0000313" key="5">
    <source>
        <dbReference type="EMBL" id="SPD17555.1"/>
    </source>
</evidence>
<evidence type="ECO:0000259" key="4">
    <source>
        <dbReference type="Pfam" id="PF21864"/>
    </source>
</evidence>
<feature type="compositionally biased region" description="Low complexity" evidence="3">
    <location>
        <begin position="335"/>
        <end position="346"/>
    </location>
</feature>
<evidence type="ECO:0000256" key="3">
    <source>
        <dbReference type="SAM" id="MobiDB-lite"/>
    </source>
</evidence>
<dbReference type="PANTHER" id="PTHR31346:SF5">
    <property type="entry name" value="MULTIPLE ORGANELLAR RNA EDITING FACTOR 1, MITOCHONDRIAL"/>
    <property type="match status" value="1"/>
</dbReference>
<feature type="compositionally biased region" description="Low complexity" evidence="3">
    <location>
        <begin position="294"/>
        <end position="304"/>
    </location>
</feature>
<dbReference type="InterPro" id="IPR039206">
    <property type="entry name" value="MORF/ORRM1/DAG-like"/>
</dbReference>
<evidence type="ECO:0000256" key="2">
    <source>
        <dbReference type="ARBA" id="ARBA00022946"/>
    </source>
</evidence>
<keyword evidence="2" id="KW-0809">Transit peptide</keyword>
<dbReference type="PANTHER" id="PTHR31346">
    <property type="entry name" value="MULTIPLE ORGANELLAR RNA EDITING FACTOR 2, CHLOROPLASTIC-RELATED-RELATED"/>
    <property type="match status" value="1"/>
</dbReference>
<feature type="domain" description="MORF/ORRM1/DAG-like MORF" evidence="4">
    <location>
        <begin position="95"/>
        <end position="188"/>
    </location>
</feature>